<dbReference type="Gene3D" id="2.30.29.80">
    <property type="match status" value="1"/>
</dbReference>
<dbReference type="InterPro" id="IPR010879">
    <property type="entry name" value="DUF1508"/>
</dbReference>
<dbReference type="KEGG" id="dko:I596_1510"/>
<organism evidence="3 4">
    <name type="scientific">Dokdonella koreensis DS-123</name>
    <dbReference type="NCBI Taxonomy" id="1300342"/>
    <lineage>
        <taxon>Bacteria</taxon>
        <taxon>Pseudomonadati</taxon>
        <taxon>Pseudomonadota</taxon>
        <taxon>Gammaproteobacteria</taxon>
        <taxon>Lysobacterales</taxon>
        <taxon>Rhodanobacteraceae</taxon>
        <taxon>Dokdonella</taxon>
    </lineage>
</organism>
<dbReference type="Proteomes" id="UP000076830">
    <property type="component" value="Chromosome"/>
</dbReference>
<feature type="domain" description="DUF1508" evidence="2">
    <location>
        <begin position="11"/>
        <end position="52"/>
    </location>
</feature>
<name>A0A160DT73_9GAMM</name>
<comment type="similarity">
    <text evidence="1">Belongs to the UPF0339 family. Duplicated subfamily.</text>
</comment>
<dbReference type="STRING" id="1300342.I596_1510"/>
<evidence type="ECO:0000313" key="3">
    <source>
        <dbReference type="EMBL" id="ANB17535.1"/>
    </source>
</evidence>
<dbReference type="RefSeq" id="WP_067645809.1">
    <property type="nucleotide sequence ID" value="NZ_CP015249.1"/>
</dbReference>
<keyword evidence="4" id="KW-1185">Reference proteome</keyword>
<proteinExistence type="inferred from homology"/>
<protein>
    <recommendedName>
        <fullName evidence="2">DUF1508 domain-containing protein</fullName>
    </recommendedName>
</protein>
<evidence type="ECO:0000256" key="1">
    <source>
        <dbReference type="ARBA" id="ARBA00007576"/>
    </source>
</evidence>
<sequence>MRFEVFRLGEEWQWCLFWNERLVAVSSELYRGEDDCLRGIEQVREAALSASVSRIEELATERTATEATA</sequence>
<reference evidence="3 4" key="1">
    <citation type="submission" date="2016-04" db="EMBL/GenBank/DDBJ databases">
        <title>Complete genome sequence of Dokdonella koreensis DS-123T.</title>
        <authorList>
            <person name="Kim J.F."/>
            <person name="Lee H."/>
            <person name="Kwak M.-J."/>
        </authorList>
    </citation>
    <scope>NUCLEOTIDE SEQUENCE [LARGE SCALE GENOMIC DNA]</scope>
    <source>
        <strain evidence="3 4">DS-123</strain>
    </source>
</reference>
<dbReference type="AlphaFoldDB" id="A0A160DT73"/>
<accession>A0A160DT73</accession>
<gene>
    <name evidence="3" type="ORF">I596_1510</name>
</gene>
<dbReference type="InterPro" id="IPR036913">
    <property type="entry name" value="YegP-like_sf"/>
</dbReference>
<dbReference type="Pfam" id="PF07411">
    <property type="entry name" value="DUF1508"/>
    <property type="match status" value="1"/>
</dbReference>
<evidence type="ECO:0000259" key="2">
    <source>
        <dbReference type="Pfam" id="PF07411"/>
    </source>
</evidence>
<dbReference type="EMBL" id="CP015249">
    <property type="protein sequence ID" value="ANB17535.1"/>
    <property type="molecule type" value="Genomic_DNA"/>
</dbReference>
<evidence type="ECO:0000313" key="4">
    <source>
        <dbReference type="Proteomes" id="UP000076830"/>
    </source>
</evidence>
<dbReference type="SUPFAM" id="SSF160113">
    <property type="entry name" value="YegP-like"/>
    <property type="match status" value="1"/>
</dbReference>